<dbReference type="InterPro" id="IPR003594">
    <property type="entry name" value="HATPase_dom"/>
</dbReference>
<name>A0A1H3DBM0_9ACTN</name>
<dbReference type="STRING" id="1137993.SAMN05660209_00931"/>
<dbReference type="RefSeq" id="WP_211516992.1">
    <property type="nucleotide sequence ID" value="NZ_FNOT01000002.1"/>
</dbReference>
<dbReference type="InterPro" id="IPR036890">
    <property type="entry name" value="HATPase_C_sf"/>
</dbReference>
<dbReference type="EMBL" id="FNOT01000002">
    <property type="protein sequence ID" value="SDX63912.1"/>
    <property type="molecule type" value="Genomic_DNA"/>
</dbReference>
<protein>
    <recommendedName>
        <fullName evidence="2">Histidine kinase/HSP90-like ATPase domain-containing protein</fullName>
    </recommendedName>
</protein>
<reference evidence="4" key="1">
    <citation type="submission" date="2016-10" db="EMBL/GenBank/DDBJ databases">
        <authorList>
            <person name="Varghese N."/>
            <person name="Submissions S."/>
        </authorList>
    </citation>
    <scope>NUCLEOTIDE SEQUENCE [LARGE SCALE GENOMIC DNA]</scope>
    <source>
        <strain evidence="4">DSM 45422</strain>
    </source>
</reference>
<dbReference type="CDD" id="cd16936">
    <property type="entry name" value="HATPase_RsbW-like"/>
    <property type="match status" value="1"/>
</dbReference>
<dbReference type="GO" id="GO:0004674">
    <property type="term" value="F:protein serine/threonine kinase activity"/>
    <property type="evidence" value="ECO:0007669"/>
    <property type="project" value="UniProtKB-KW"/>
</dbReference>
<feature type="domain" description="Histidine kinase/HSP90-like ATPase" evidence="2">
    <location>
        <begin position="138"/>
        <end position="249"/>
    </location>
</feature>
<sequence>MNASVWERDAIRVHILHHAAEDKIHGTSIRPPVRHMAGDRTMKSARTVRIRVGNIRLSRAHPRLVLTVRGKLQVRRAAADGVDRIRLRFTGDPGNAAHSHVGHDVTLRTQMSVTDWLQRPPEPAVDLTAGWLATPGTVADLIQLRHTLPALVGHRSGPAGDDADLEDLLLVFEELASNGLRHGRPPVRVVVASIPAGWLLDVSDAAADTPPVPAPDRDPATGGLGLCLVAALSAAHGWTVDGDRKHIWARIDAGSSARRSPYRAVPASPRTRV</sequence>
<keyword evidence="1" id="KW-0723">Serine/threonine-protein kinase</keyword>
<dbReference type="Proteomes" id="UP000198921">
    <property type="component" value="Unassembled WGS sequence"/>
</dbReference>
<evidence type="ECO:0000313" key="4">
    <source>
        <dbReference type="Proteomes" id="UP000198921"/>
    </source>
</evidence>
<gene>
    <name evidence="3" type="ORF">SAMN05660209_00931</name>
</gene>
<dbReference type="PANTHER" id="PTHR35526">
    <property type="entry name" value="ANTI-SIGMA-F FACTOR RSBW-RELATED"/>
    <property type="match status" value="1"/>
</dbReference>
<organism evidence="3 4">
    <name type="scientific">Geodermatophilus africanus</name>
    <dbReference type="NCBI Taxonomy" id="1137993"/>
    <lineage>
        <taxon>Bacteria</taxon>
        <taxon>Bacillati</taxon>
        <taxon>Actinomycetota</taxon>
        <taxon>Actinomycetes</taxon>
        <taxon>Geodermatophilales</taxon>
        <taxon>Geodermatophilaceae</taxon>
        <taxon>Geodermatophilus</taxon>
    </lineage>
</organism>
<dbReference type="AlphaFoldDB" id="A0A1H3DBM0"/>
<keyword evidence="1" id="KW-0808">Transferase</keyword>
<evidence type="ECO:0000256" key="1">
    <source>
        <dbReference type="ARBA" id="ARBA00022527"/>
    </source>
</evidence>
<keyword evidence="1" id="KW-0418">Kinase</keyword>
<dbReference type="Pfam" id="PF13581">
    <property type="entry name" value="HATPase_c_2"/>
    <property type="match status" value="1"/>
</dbReference>
<dbReference type="Gene3D" id="3.30.565.10">
    <property type="entry name" value="Histidine kinase-like ATPase, C-terminal domain"/>
    <property type="match status" value="1"/>
</dbReference>
<dbReference type="InterPro" id="IPR050267">
    <property type="entry name" value="Anti-sigma-factor_SerPK"/>
</dbReference>
<proteinExistence type="predicted"/>
<accession>A0A1H3DBM0</accession>
<dbReference type="PANTHER" id="PTHR35526:SF3">
    <property type="entry name" value="ANTI-SIGMA-F FACTOR RSBW"/>
    <property type="match status" value="1"/>
</dbReference>
<dbReference type="SUPFAM" id="SSF55874">
    <property type="entry name" value="ATPase domain of HSP90 chaperone/DNA topoisomerase II/histidine kinase"/>
    <property type="match status" value="1"/>
</dbReference>
<evidence type="ECO:0000259" key="2">
    <source>
        <dbReference type="Pfam" id="PF13581"/>
    </source>
</evidence>
<evidence type="ECO:0000313" key="3">
    <source>
        <dbReference type="EMBL" id="SDX63912.1"/>
    </source>
</evidence>
<keyword evidence="4" id="KW-1185">Reference proteome</keyword>